<protein>
    <submittedName>
        <fullName evidence="3">Sperm microtubule inner protein 5</fullName>
    </submittedName>
</protein>
<name>A0A8C2UX48_CHILA</name>
<dbReference type="Ensembl" id="ENSCLAT00000005648.1">
    <property type="protein sequence ID" value="ENSCLAP00000005547.1"/>
    <property type="gene ID" value="ENSCLAG00000003933.1"/>
</dbReference>
<feature type="domain" description="Sperm-associated microtubule inner protein 5" evidence="2">
    <location>
        <begin position="100"/>
        <end position="161"/>
    </location>
</feature>
<accession>A0A8C2UX48</accession>
<dbReference type="OMA" id="PGWAGFL"/>
<organism evidence="3 4">
    <name type="scientific">Chinchilla lanigera</name>
    <name type="common">Long-tailed chinchilla</name>
    <name type="synonym">Chinchilla villidera</name>
    <dbReference type="NCBI Taxonomy" id="34839"/>
    <lineage>
        <taxon>Eukaryota</taxon>
        <taxon>Metazoa</taxon>
        <taxon>Chordata</taxon>
        <taxon>Craniata</taxon>
        <taxon>Vertebrata</taxon>
        <taxon>Euteleostomi</taxon>
        <taxon>Mammalia</taxon>
        <taxon>Eutheria</taxon>
        <taxon>Euarchontoglires</taxon>
        <taxon>Glires</taxon>
        <taxon>Rodentia</taxon>
        <taxon>Hystricomorpha</taxon>
        <taxon>Chinchillidae</taxon>
        <taxon>Chinchilla</taxon>
    </lineage>
</organism>
<evidence type="ECO:0000313" key="3">
    <source>
        <dbReference type="Ensembl" id="ENSCLAP00000005547.1"/>
    </source>
</evidence>
<reference evidence="3" key="2">
    <citation type="submission" date="2025-09" db="UniProtKB">
        <authorList>
            <consortium name="Ensembl"/>
        </authorList>
    </citation>
    <scope>IDENTIFICATION</scope>
</reference>
<dbReference type="InterPro" id="IPR055215">
    <property type="entry name" value="SPMIP5_dom"/>
</dbReference>
<feature type="region of interest" description="Disordered" evidence="1">
    <location>
        <begin position="159"/>
        <end position="208"/>
    </location>
</feature>
<dbReference type="PANTHER" id="PTHR47301">
    <property type="entry name" value="HYPOTHETICAL PROTEIN LOC681006"/>
    <property type="match status" value="1"/>
</dbReference>
<dbReference type="AlphaFoldDB" id="A0A8C2UX48"/>
<evidence type="ECO:0000259" key="2">
    <source>
        <dbReference type="Pfam" id="PF22573"/>
    </source>
</evidence>
<evidence type="ECO:0000256" key="1">
    <source>
        <dbReference type="SAM" id="MobiDB-lite"/>
    </source>
</evidence>
<reference evidence="3" key="1">
    <citation type="submission" date="2025-08" db="UniProtKB">
        <authorList>
            <consortium name="Ensembl"/>
        </authorList>
    </citation>
    <scope>IDENTIFICATION</scope>
</reference>
<gene>
    <name evidence="3" type="primary">SPMIP5</name>
</gene>
<keyword evidence="4" id="KW-1185">Reference proteome</keyword>
<dbReference type="GeneTree" id="ENSGT00390000017460"/>
<dbReference type="Pfam" id="PF22573">
    <property type="entry name" value="SPMIP5"/>
    <property type="match status" value="1"/>
</dbReference>
<dbReference type="Proteomes" id="UP000694398">
    <property type="component" value="Unassembled WGS sequence"/>
</dbReference>
<sequence>SRHPENKIMESSKVFMRQMPITPGYSGFVPFLSCQETSSEDNVELCLQTFRENTQRYKDQLEEFRCAVATAPKLKPISSEETVLRALHEYARRYHPLTLECKNVKKPPHEPPIPGWAGFLPRARVTELGCATRYTVMAKNCYKDFLDIKERAKRAREKSYKELYGGGSAQPPAPSPEVLQREGPGASLPGGSCPALGRPQSKDSKPPVTCGCAYKPNTWSNRKIHLEPLSSVKYAEG</sequence>
<evidence type="ECO:0000313" key="4">
    <source>
        <dbReference type="Proteomes" id="UP000694398"/>
    </source>
</evidence>
<dbReference type="PANTHER" id="PTHR47301:SF1">
    <property type="entry name" value="CHROMOSOME 10 OPEN READING FRAME 82"/>
    <property type="match status" value="1"/>
</dbReference>
<proteinExistence type="predicted"/>
<dbReference type="InterPro" id="IPR043246">
    <property type="entry name" value="SPMIP5"/>
</dbReference>